<proteinExistence type="inferred from homology"/>
<dbReference type="PANTHER" id="PTHR43206:SF2">
    <property type="entry name" value="4-AMINOBUTYRATE AMINOTRANSFERASE GABT"/>
    <property type="match status" value="1"/>
</dbReference>
<dbReference type="NCBIfam" id="TIGR03251">
    <property type="entry name" value="LAT_fam"/>
    <property type="match status" value="1"/>
</dbReference>
<dbReference type="InterPro" id="IPR015421">
    <property type="entry name" value="PyrdxlP-dep_Trfase_major"/>
</dbReference>
<keyword evidence="4" id="KW-0032">Aminotransferase</keyword>
<keyword evidence="11" id="KW-1185">Reference proteome</keyword>
<dbReference type="PANTHER" id="PTHR43206">
    <property type="entry name" value="AMINOTRANSFERASE"/>
    <property type="match status" value="1"/>
</dbReference>
<accession>A0A0S4N7R3</accession>
<reference evidence="11" key="1">
    <citation type="submission" date="2015-11" db="EMBL/GenBank/DDBJ databases">
        <authorList>
            <person name="Varghese N."/>
        </authorList>
    </citation>
    <scope>NUCLEOTIDE SEQUENCE [LARGE SCALE GENOMIC DNA]</scope>
</reference>
<dbReference type="SUPFAM" id="SSF53383">
    <property type="entry name" value="PLP-dependent transferases"/>
    <property type="match status" value="1"/>
</dbReference>
<evidence type="ECO:0000256" key="5">
    <source>
        <dbReference type="ARBA" id="ARBA00022679"/>
    </source>
</evidence>
<evidence type="ECO:0000256" key="3">
    <source>
        <dbReference type="ARBA" id="ARBA00013071"/>
    </source>
</evidence>
<sequence length="452" mass="51920">MVTREMIKSVKINPSDVHSILSKHILVDGFDMVIDLKNSQGRRLVDAKTGRVYLDLFSFFASSALGMNHPKLLEEEFLEKLKLVAVNKPTLSDIYPLEYAEFVETFFNLAVPSYFKYAFFIEGGAPAVENALKVAFDWKMQKNLERGFYKSVEDESKMVVIHFRQAFHGRLGYTLSLTNTDPIKHKYFPKFKWPRIHNPAIKFPLNEENLKKVQEEENLALNQIKDAIREYGHNIAALIIEPIQAEGGDNHFRKEFLVALREICDENEIMYIMDEVQTGIGLTGKMWAHEHFVKPDIIAFGKKSQVCGILVGERVDEVKDNVFHVSSRINSTFGGNLTDMVRFARILEVIHEENLIENARVVGDYLLDKLIQLQSEFPDIISNARGRGLMCAFDLPDADFRKKFLRKVYENGAVMIGCGERSIRFRPPLTITKEEVDEGMEIIRKSLYELKD</sequence>
<comment type="cofactor">
    <cofactor evidence="1">
        <name>pyridoxal 5'-phosphate</name>
        <dbReference type="ChEBI" id="CHEBI:597326"/>
    </cofactor>
</comment>
<dbReference type="GO" id="GO:0030170">
    <property type="term" value="F:pyridoxal phosphate binding"/>
    <property type="evidence" value="ECO:0007669"/>
    <property type="project" value="InterPro"/>
</dbReference>
<dbReference type="Gene3D" id="3.90.1150.10">
    <property type="entry name" value="Aspartate Aminotransferase, domain 1"/>
    <property type="match status" value="1"/>
</dbReference>
<dbReference type="EC" id="2.6.1.36" evidence="3"/>
<name>A0A0S4N7R3_9BACT</name>
<evidence type="ECO:0000256" key="6">
    <source>
        <dbReference type="ARBA" id="ARBA00022898"/>
    </source>
</evidence>
<evidence type="ECO:0000313" key="10">
    <source>
        <dbReference type="EMBL" id="CUU06675.1"/>
    </source>
</evidence>
<dbReference type="GO" id="GO:0017000">
    <property type="term" value="P:antibiotic biosynthetic process"/>
    <property type="evidence" value="ECO:0007669"/>
    <property type="project" value="InterPro"/>
</dbReference>
<protein>
    <recommendedName>
        <fullName evidence="8">L-lysine-epsilon aminotransferase</fullName>
        <ecNumber evidence="3">2.6.1.36</ecNumber>
    </recommendedName>
    <alternativeName>
        <fullName evidence="7">Lysine 6-aminotransferase</fullName>
    </alternativeName>
</protein>
<dbReference type="PIRSF" id="PIRSF000521">
    <property type="entry name" value="Transaminase_4ab_Lys_Orn"/>
    <property type="match status" value="1"/>
</dbReference>
<gene>
    <name evidence="10" type="ORF">JGI1_01588</name>
</gene>
<organism evidence="10 11">
    <name type="scientific">Candidatus Thermokryptus mobilis</name>
    <dbReference type="NCBI Taxonomy" id="1643428"/>
    <lineage>
        <taxon>Bacteria</taxon>
        <taxon>Pseudomonadati</taxon>
        <taxon>Candidatus Kryptoniota</taxon>
        <taxon>Candidatus Thermokryptus</taxon>
    </lineage>
</organism>
<dbReference type="InterPro" id="IPR049704">
    <property type="entry name" value="Aminotrans_3_PPA_site"/>
</dbReference>
<dbReference type="InterPro" id="IPR005814">
    <property type="entry name" value="Aminotrans_3"/>
</dbReference>
<dbReference type="GO" id="GO:0045484">
    <property type="term" value="F:L-lysine 6-transaminase activity"/>
    <property type="evidence" value="ECO:0007669"/>
    <property type="project" value="UniProtKB-EC"/>
</dbReference>
<dbReference type="Gene3D" id="3.40.640.10">
    <property type="entry name" value="Type I PLP-dependent aspartate aminotransferase-like (Major domain)"/>
    <property type="match status" value="1"/>
</dbReference>
<evidence type="ECO:0000256" key="2">
    <source>
        <dbReference type="ARBA" id="ARBA00008954"/>
    </source>
</evidence>
<dbReference type="Proteomes" id="UP000320623">
    <property type="component" value="Unassembled WGS sequence"/>
</dbReference>
<dbReference type="AlphaFoldDB" id="A0A0S4N7R3"/>
<dbReference type="PROSITE" id="PS00600">
    <property type="entry name" value="AA_TRANSFER_CLASS_3"/>
    <property type="match status" value="1"/>
</dbReference>
<evidence type="ECO:0000256" key="4">
    <source>
        <dbReference type="ARBA" id="ARBA00022576"/>
    </source>
</evidence>
<dbReference type="Pfam" id="PF00202">
    <property type="entry name" value="Aminotran_3"/>
    <property type="match status" value="1"/>
</dbReference>
<dbReference type="InterPro" id="IPR015424">
    <property type="entry name" value="PyrdxlP-dep_Trfase"/>
</dbReference>
<evidence type="ECO:0000256" key="7">
    <source>
        <dbReference type="ARBA" id="ARBA00030921"/>
    </source>
</evidence>
<evidence type="ECO:0000313" key="11">
    <source>
        <dbReference type="Proteomes" id="UP000320623"/>
    </source>
</evidence>
<dbReference type="EMBL" id="FAOO01000010">
    <property type="protein sequence ID" value="CUU06675.1"/>
    <property type="molecule type" value="Genomic_DNA"/>
</dbReference>
<dbReference type="InterPro" id="IPR015422">
    <property type="entry name" value="PyrdxlP-dep_Trfase_small"/>
</dbReference>
<dbReference type="InterPro" id="IPR017657">
    <property type="entry name" value="L-lysine_6-transaminase"/>
</dbReference>
<dbReference type="STRING" id="1643428.GCA_001442855_01555"/>
<keyword evidence="6 9" id="KW-0663">Pyridoxal phosphate</keyword>
<evidence type="ECO:0000256" key="8">
    <source>
        <dbReference type="ARBA" id="ARBA00050040"/>
    </source>
</evidence>
<evidence type="ECO:0000256" key="1">
    <source>
        <dbReference type="ARBA" id="ARBA00001933"/>
    </source>
</evidence>
<evidence type="ECO:0000256" key="9">
    <source>
        <dbReference type="RuleBase" id="RU003560"/>
    </source>
</evidence>
<comment type="similarity">
    <text evidence="2 9">Belongs to the class-III pyridoxal-phosphate-dependent aminotransferase family.</text>
</comment>
<dbReference type="GO" id="GO:0009450">
    <property type="term" value="P:gamma-aminobutyric acid catabolic process"/>
    <property type="evidence" value="ECO:0007669"/>
    <property type="project" value="TreeGrafter"/>
</dbReference>
<keyword evidence="5" id="KW-0808">Transferase</keyword>
<dbReference type="CDD" id="cd00610">
    <property type="entry name" value="OAT_like"/>
    <property type="match status" value="1"/>
</dbReference>